<organism evidence="1 2">
    <name type="scientific">Thioploca ingrica</name>
    <dbReference type="NCBI Taxonomy" id="40754"/>
    <lineage>
        <taxon>Bacteria</taxon>
        <taxon>Pseudomonadati</taxon>
        <taxon>Pseudomonadota</taxon>
        <taxon>Gammaproteobacteria</taxon>
        <taxon>Thiotrichales</taxon>
        <taxon>Thiotrichaceae</taxon>
        <taxon>Thioploca</taxon>
    </lineage>
</organism>
<accession>A0A090BVB8</accession>
<dbReference type="Proteomes" id="UP000031623">
    <property type="component" value="Chromosome"/>
</dbReference>
<dbReference type="STRING" id="40754.THII_2284"/>
<evidence type="ECO:0000313" key="2">
    <source>
        <dbReference type="Proteomes" id="UP000031623"/>
    </source>
</evidence>
<keyword evidence="2" id="KW-1185">Reference proteome</keyword>
<proteinExistence type="predicted"/>
<gene>
    <name evidence="1" type="ORF">THII_2284</name>
</gene>
<dbReference type="KEGG" id="tig:THII_2284"/>
<reference evidence="1" key="1">
    <citation type="journal article" date="2014" name="ISME J.">
        <title>Ecophysiology of Thioploca ingrica as revealed by the complete genome sequence supplemented with proteomic evidence.</title>
        <authorList>
            <person name="Kojima H."/>
            <person name="Ogura Y."/>
            <person name="Yamamoto N."/>
            <person name="Togashi T."/>
            <person name="Mori H."/>
            <person name="Watanabe T."/>
            <person name="Nemoto F."/>
            <person name="Kurokawa K."/>
            <person name="Hayashi T."/>
            <person name="Fukui M."/>
        </authorList>
    </citation>
    <scope>NUCLEOTIDE SEQUENCE [LARGE SCALE GENOMIC DNA]</scope>
</reference>
<dbReference type="OrthoDB" id="5625841at2"/>
<dbReference type="EMBL" id="AP014633">
    <property type="protein sequence ID" value="BAP56581.1"/>
    <property type="molecule type" value="Genomic_DNA"/>
</dbReference>
<evidence type="ECO:0008006" key="3">
    <source>
        <dbReference type="Google" id="ProtNLM"/>
    </source>
</evidence>
<evidence type="ECO:0000313" key="1">
    <source>
        <dbReference type="EMBL" id="BAP56581.1"/>
    </source>
</evidence>
<protein>
    <recommendedName>
        <fullName evidence="3">Antitoxin</fullName>
    </recommendedName>
</protein>
<name>A0A090BVB8_9GAMM</name>
<dbReference type="AlphaFoldDB" id="A0A090BVB8"/>
<sequence length="93" mass="10791">MEKLDKEELDILNSFERDEWQSVQNKNNEFMNHQQYATATLQPDQRVDIYLSIHDLKALQQHAVAEGLSYQALATHILHKYLSGSLVEKHNLG</sequence>
<dbReference type="HOGENOM" id="CLU_171731_0_0_6"/>